<evidence type="ECO:0000259" key="3">
    <source>
        <dbReference type="Pfam" id="PF08501"/>
    </source>
</evidence>
<evidence type="ECO:0000256" key="1">
    <source>
        <dbReference type="ARBA" id="ARBA00004871"/>
    </source>
</evidence>
<keyword evidence="5" id="KW-1185">Reference proteome</keyword>
<dbReference type="InterPro" id="IPR013708">
    <property type="entry name" value="Shikimate_DH-bd_N"/>
</dbReference>
<evidence type="ECO:0000256" key="2">
    <source>
        <dbReference type="ARBA" id="ARBA00023141"/>
    </source>
</evidence>
<keyword evidence="2" id="KW-0057">Aromatic amino acid biosynthesis</keyword>
<dbReference type="GO" id="GO:0004764">
    <property type="term" value="F:shikimate 3-dehydrogenase (NADP+) activity"/>
    <property type="evidence" value="ECO:0007669"/>
    <property type="project" value="InterPro"/>
</dbReference>
<dbReference type="STRING" id="1120996.SAMN02746066_03578"/>
<dbReference type="SUPFAM" id="SSF53223">
    <property type="entry name" value="Aminoacid dehydrogenase-like, N-terminal domain"/>
    <property type="match status" value="1"/>
</dbReference>
<dbReference type="CDD" id="cd01065">
    <property type="entry name" value="NAD_bind_Shikimate_DH"/>
    <property type="match status" value="1"/>
</dbReference>
<dbReference type="Gene3D" id="3.40.50.720">
    <property type="entry name" value="NAD(P)-binding Rossmann-like Domain"/>
    <property type="match status" value="1"/>
</dbReference>
<dbReference type="AlphaFoldDB" id="A0A1M7M341"/>
<dbReference type="GO" id="GO:0050661">
    <property type="term" value="F:NADP binding"/>
    <property type="evidence" value="ECO:0007669"/>
    <property type="project" value="TreeGrafter"/>
</dbReference>
<feature type="domain" description="Shikimate dehydrogenase substrate binding N-terminal" evidence="3">
    <location>
        <begin position="5"/>
        <end position="79"/>
    </location>
</feature>
<accession>A0A1M7M341</accession>
<dbReference type="InterPro" id="IPR046346">
    <property type="entry name" value="Aminoacid_DH-like_N_sf"/>
</dbReference>
<dbReference type="GO" id="GO:0009073">
    <property type="term" value="P:aromatic amino acid family biosynthetic process"/>
    <property type="evidence" value="ECO:0007669"/>
    <property type="project" value="UniProtKB-KW"/>
</dbReference>
<organism evidence="4 5">
    <name type="scientific">Anaerosporobacter mobilis DSM 15930</name>
    <dbReference type="NCBI Taxonomy" id="1120996"/>
    <lineage>
        <taxon>Bacteria</taxon>
        <taxon>Bacillati</taxon>
        <taxon>Bacillota</taxon>
        <taxon>Clostridia</taxon>
        <taxon>Lachnospirales</taxon>
        <taxon>Lachnospiraceae</taxon>
        <taxon>Anaerosporobacter</taxon>
    </lineage>
</organism>
<reference evidence="4 5" key="1">
    <citation type="submission" date="2016-11" db="EMBL/GenBank/DDBJ databases">
        <authorList>
            <person name="Jaros S."/>
            <person name="Januszkiewicz K."/>
            <person name="Wedrychowicz H."/>
        </authorList>
    </citation>
    <scope>NUCLEOTIDE SEQUENCE [LARGE SCALE GENOMIC DNA]</scope>
    <source>
        <strain evidence="4 5">DSM 15930</strain>
    </source>
</reference>
<dbReference type="GO" id="GO:0019632">
    <property type="term" value="P:shikimate metabolic process"/>
    <property type="evidence" value="ECO:0007669"/>
    <property type="project" value="TreeGrafter"/>
</dbReference>
<dbReference type="GO" id="GO:0005829">
    <property type="term" value="C:cytosol"/>
    <property type="evidence" value="ECO:0007669"/>
    <property type="project" value="TreeGrafter"/>
</dbReference>
<dbReference type="Pfam" id="PF08501">
    <property type="entry name" value="Shikimate_dh_N"/>
    <property type="match status" value="1"/>
</dbReference>
<dbReference type="OrthoDB" id="9792692at2"/>
<dbReference type="RefSeq" id="WP_073289789.1">
    <property type="nucleotide sequence ID" value="NZ_FRCP01000019.1"/>
</dbReference>
<dbReference type="Gene3D" id="3.40.50.10860">
    <property type="entry name" value="Leucine Dehydrogenase, chain A, domain 1"/>
    <property type="match status" value="1"/>
</dbReference>
<name>A0A1M7M341_9FIRM</name>
<dbReference type="GO" id="GO:0009423">
    <property type="term" value="P:chorismate biosynthetic process"/>
    <property type="evidence" value="ECO:0007669"/>
    <property type="project" value="TreeGrafter"/>
</dbReference>
<dbReference type="PANTHER" id="PTHR21089:SF1">
    <property type="entry name" value="BIFUNCTIONAL 3-DEHYDROQUINATE DEHYDRATASE_SHIKIMATE DEHYDROGENASE, CHLOROPLASTIC"/>
    <property type="match status" value="1"/>
</dbReference>
<keyword evidence="2" id="KW-0028">Amino-acid biosynthesis</keyword>
<dbReference type="InterPro" id="IPR022893">
    <property type="entry name" value="Shikimate_DH_fam"/>
</dbReference>
<sequence length="255" mass="28344">MEYGLIGEKLGHSFSKEIHEKLADYQYNITPLTREEFPEFMKARGFKAINVTIPYKCDVIPYLDEMDSNAKSIGAVNTIVNKEGKLIGHNTDFSGFLYMVEHHKVTIEGKKILVIGNGGASKAVIAVLNHLQAKEIIIIDIVSGPGVITKEEAVKNHTDVEVIINTSPVGMYPNVDQSPIDLTLFPHCKAVLDIIYNPLQTKLTKQASELGMQAVNGLEMLVGQAKYAVEFFLDKSIDDDVIDPIYNQIMTDMMK</sequence>
<evidence type="ECO:0000313" key="5">
    <source>
        <dbReference type="Proteomes" id="UP000184038"/>
    </source>
</evidence>
<protein>
    <submittedName>
        <fullName evidence="4">Shikimate dehydrogenase</fullName>
    </submittedName>
</protein>
<evidence type="ECO:0000313" key="4">
    <source>
        <dbReference type="EMBL" id="SHM84959.1"/>
    </source>
</evidence>
<dbReference type="EMBL" id="FRCP01000019">
    <property type="protein sequence ID" value="SHM84959.1"/>
    <property type="molecule type" value="Genomic_DNA"/>
</dbReference>
<dbReference type="SUPFAM" id="SSF51735">
    <property type="entry name" value="NAD(P)-binding Rossmann-fold domains"/>
    <property type="match status" value="1"/>
</dbReference>
<proteinExistence type="predicted"/>
<dbReference type="Proteomes" id="UP000184038">
    <property type="component" value="Unassembled WGS sequence"/>
</dbReference>
<dbReference type="PANTHER" id="PTHR21089">
    <property type="entry name" value="SHIKIMATE DEHYDROGENASE"/>
    <property type="match status" value="1"/>
</dbReference>
<dbReference type="InterPro" id="IPR036291">
    <property type="entry name" value="NAD(P)-bd_dom_sf"/>
</dbReference>
<gene>
    <name evidence="4" type="ORF">SAMN02746066_03578</name>
</gene>
<comment type="pathway">
    <text evidence="1">Metabolic intermediate biosynthesis; chorismate biosynthesis; chorismate from D-erythrose 4-phosphate and phosphoenolpyruvate: step 4/7.</text>
</comment>